<dbReference type="PROSITE" id="PS51352">
    <property type="entry name" value="THIOREDOXIN_2"/>
    <property type="match status" value="1"/>
</dbReference>
<organism evidence="4 5">
    <name type="scientific">Psychroserpens ponticola</name>
    <dbReference type="NCBI Taxonomy" id="2932268"/>
    <lineage>
        <taxon>Bacteria</taxon>
        <taxon>Pseudomonadati</taxon>
        <taxon>Bacteroidota</taxon>
        <taxon>Flavobacteriia</taxon>
        <taxon>Flavobacteriales</taxon>
        <taxon>Flavobacteriaceae</taxon>
        <taxon>Psychroserpens</taxon>
    </lineage>
</organism>
<feature type="chain" id="PRO_5047509605" evidence="2">
    <location>
        <begin position="20"/>
        <end position="438"/>
    </location>
</feature>
<evidence type="ECO:0000259" key="3">
    <source>
        <dbReference type="PROSITE" id="PS51352"/>
    </source>
</evidence>
<dbReference type="CDD" id="cd02966">
    <property type="entry name" value="TlpA_like_family"/>
    <property type="match status" value="1"/>
</dbReference>
<feature type="signal peptide" evidence="2">
    <location>
        <begin position="1"/>
        <end position="19"/>
    </location>
</feature>
<keyword evidence="5" id="KW-1185">Reference proteome</keyword>
<gene>
    <name evidence="4" type="ORF">MUN68_000030</name>
</gene>
<dbReference type="EMBL" id="CP116221">
    <property type="protein sequence ID" value="WCO01896.1"/>
    <property type="molecule type" value="Genomic_DNA"/>
</dbReference>
<dbReference type="InterPro" id="IPR050553">
    <property type="entry name" value="Thioredoxin_ResA/DsbE_sf"/>
</dbReference>
<dbReference type="PANTHER" id="PTHR42852">
    <property type="entry name" value="THIOL:DISULFIDE INTERCHANGE PROTEIN DSBE"/>
    <property type="match status" value="1"/>
</dbReference>
<dbReference type="SUPFAM" id="SSF52833">
    <property type="entry name" value="Thioredoxin-like"/>
    <property type="match status" value="1"/>
</dbReference>
<feature type="domain" description="Thioredoxin" evidence="3">
    <location>
        <begin position="301"/>
        <end position="438"/>
    </location>
</feature>
<dbReference type="Gene3D" id="3.40.30.10">
    <property type="entry name" value="Glutaredoxin"/>
    <property type="match status" value="1"/>
</dbReference>
<sequence>MRYLYVFFLLIPLSMFSQHSINGTFEPASDYTYAFLYHATPSGSNYVDRAKIEENGKFTIALDSSITSGIYKIVYALPPEENNFNLIYNGKESVSFTFSIEKGLEFTDSNENKLWSSYTNSMEMVNRTISNYYTQKNIDKKGFHDIFKTLKDTQIAFEEASEGTLASTFIKANTPYIPEVYEDVSTYSSNLKHTFLSHVDFSDELLQSSDFLVDRVLAYIFGMSPNTTNDTYKANVDYVVTKISEGDLNIKTMLLEMVWSRFKDIDNPEVANYISDTYLMELSKIGNYISLTEGIETYQKNQIGRKAQNFDLAISKNDETIATTLHDLEIAEQYLVIFWSSTCGHCLDELPKVKMILASNPNLKVVAIGLEDEAESWQKSISEYPDFIHVLGLEKWDNPISNAYGVEATPTYVLLDKNKTILAKPYDFEALEKVLKKK</sequence>
<dbReference type="PROSITE" id="PS00194">
    <property type="entry name" value="THIOREDOXIN_1"/>
    <property type="match status" value="1"/>
</dbReference>
<proteinExistence type="predicted"/>
<dbReference type="RefSeq" id="WP_249996291.1">
    <property type="nucleotide sequence ID" value="NZ_CP116221.1"/>
</dbReference>
<protein>
    <submittedName>
        <fullName evidence="4">TlpA disulfide reductase family protein</fullName>
    </submittedName>
</protein>
<dbReference type="InterPro" id="IPR013766">
    <property type="entry name" value="Thioredoxin_domain"/>
</dbReference>
<keyword evidence="2" id="KW-0732">Signal</keyword>
<reference evidence="4 5" key="1">
    <citation type="submission" date="2023-01" db="EMBL/GenBank/DDBJ databases">
        <title>Psychroserpens ponticola sp. nov., isolated from seawater.</title>
        <authorList>
            <person name="Kristyanto S."/>
            <person name="Jung J."/>
            <person name="Kim J.M."/>
            <person name="Jeon C.O."/>
        </authorList>
    </citation>
    <scope>NUCLEOTIDE SEQUENCE [LARGE SCALE GENOMIC DNA]</scope>
    <source>
        <strain evidence="4 5">MSW6</strain>
    </source>
</reference>
<evidence type="ECO:0000313" key="4">
    <source>
        <dbReference type="EMBL" id="WCO01896.1"/>
    </source>
</evidence>
<evidence type="ECO:0000313" key="5">
    <source>
        <dbReference type="Proteomes" id="UP001202717"/>
    </source>
</evidence>
<dbReference type="PANTHER" id="PTHR42852:SF13">
    <property type="entry name" value="PROTEIN DIPZ"/>
    <property type="match status" value="1"/>
</dbReference>
<dbReference type="InterPro" id="IPR017937">
    <property type="entry name" value="Thioredoxin_CS"/>
</dbReference>
<accession>A0ABY7RZ06</accession>
<dbReference type="InterPro" id="IPR012336">
    <property type="entry name" value="Thioredoxin-like_fold"/>
</dbReference>
<keyword evidence="1" id="KW-0676">Redox-active center</keyword>
<dbReference type="Pfam" id="PF13905">
    <property type="entry name" value="Thioredoxin_8"/>
    <property type="match status" value="1"/>
</dbReference>
<dbReference type="Proteomes" id="UP001202717">
    <property type="component" value="Chromosome"/>
</dbReference>
<evidence type="ECO:0000256" key="1">
    <source>
        <dbReference type="ARBA" id="ARBA00023284"/>
    </source>
</evidence>
<evidence type="ECO:0000256" key="2">
    <source>
        <dbReference type="SAM" id="SignalP"/>
    </source>
</evidence>
<dbReference type="InterPro" id="IPR036249">
    <property type="entry name" value="Thioredoxin-like_sf"/>
</dbReference>
<name>A0ABY7RZ06_9FLAO</name>